<dbReference type="EMBL" id="MTZU01000067">
    <property type="protein sequence ID" value="PCE30246.1"/>
    <property type="molecule type" value="Genomic_DNA"/>
</dbReference>
<dbReference type="AlphaFoldDB" id="A0A2A4FCU2"/>
<name>A0A2A4FCU2_9BURK</name>
<dbReference type="InterPro" id="IPR002586">
    <property type="entry name" value="CobQ/CobB/MinD/ParA_Nub-bd_dom"/>
</dbReference>
<evidence type="ECO:0000313" key="2">
    <source>
        <dbReference type="EMBL" id="PCE30246.1"/>
    </source>
</evidence>
<dbReference type="PIRSF" id="PIRSF009320">
    <property type="entry name" value="Nuc_binding_HP_1000"/>
    <property type="match status" value="1"/>
</dbReference>
<dbReference type="Pfam" id="PF01656">
    <property type="entry name" value="CbiA"/>
    <property type="match status" value="1"/>
</dbReference>
<protein>
    <submittedName>
        <fullName evidence="2">Chromosome partitioning protein ParA</fullName>
    </submittedName>
</protein>
<dbReference type="SUPFAM" id="SSF52540">
    <property type="entry name" value="P-loop containing nucleoside triphosphate hydrolases"/>
    <property type="match status" value="1"/>
</dbReference>
<dbReference type="InterPro" id="IPR027417">
    <property type="entry name" value="P-loop_NTPase"/>
</dbReference>
<dbReference type="Gene3D" id="3.40.50.300">
    <property type="entry name" value="P-loop containing nucleotide triphosphate hydrolases"/>
    <property type="match status" value="1"/>
</dbReference>
<dbReference type="NCBIfam" id="NF041546">
    <property type="entry name" value="ParA_partition"/>
    <property type="match status" value="1"/>
</dbReference>
<dbReference type="GeneID" id="69006934"/>
<evidence type="ECO:0000259" key="1">
    <source>
        <dbReference type="Pfam" id="PF01656"/>
    </source>
</evidence>
<feature type="domain" description="CobQ/CobB/MinD/ParA nucleotide binding" evidence="1">
    <location>
        <begin position="7"/>
        <end position="190"/>
    </location>
</feature>
<dbReference type="PANTHER" id="PTHR13696">
    <property type="entry name" value="P-LOOP CONTAINING NUCLEOSIDE TRIPHOSPHATE HYDROLASE"/>
    <property type="match status" value="1"/>
</dbReference>
<dbReference type="CDD" id="cd02042">
    <property type="entry name" value="ParAB_family"/>
    <property type="match status" value="1"/>
</dbReference>
<dbReference type="RefSeq" id="WP_084910913.1">
    <property type="nucleotide sequence ID" value="NZ_CP020740.1"/>
</dbReference>
<organism evidence="2 3">
    <name type="scientific">Burkholderia ubonensis subsp. mesacidophila</name>
    <dbReference type="NCBI Taxonomy" id="265293"/>
    <lineage>
        <taxon>Bacteria</taxon>
        <taxon>Pseudomonadati</taxon>
        <taxon>Pseudomonadota</taxon>
        <taxon>Betaproteobacteria</taxon>
        <taxon>Burkholderiales</taxon>
        <taxon>Burkholderiaceae</taxon>
        <taxon>Burkholderia</taxon>
        <taxon>Burkholderia cepacia complex</taxon>
    </lineage>
</organism>
<dbReference type="PANTHER" id="PTHR13696:SF96">
    <property type="entry name" value="COBQ_COBB_MIND_PARA NUCLEOTIDE BINDING DOMAIN-CONTAINING PROTEIN"/>
    <property type="match status" value="1"/>
</dbReference>
<sequence>MTAKIFAIANQKGGVGKSTISVNVASDIAERGYRVLGIDADPQNTLLQWSAAAGEGEEGLSFPVANLAASGKMIHREVKKYINDYDFIVIDCPPSVEDPRPAVVLMIADLVVMPTSSSPTDFWSSRGFIQLIEQARVTNDELKAVWLLNKAKPKRLLTRALGKAIADTGIPVLKTSLSDRESFKQAAAYGVAVSALSDKGARAARDEIKAITDEILEFLDIEQVKEGAV</sequence>
<dbReference type="InterPro" id="IPR050678">
    <property type="entry name" value="DNA_Partitioning_ATPase"/>
</dbReference>
<comment type="caution">
    <text evidence="2">The sequence shown here is derived from an EMBL/GenBank/DDBJ whole genome shotgun (WGS) entry which is preliminary data.</text>
</comment>
<dbReference type="InterPro" id="IPR048089">
    <property type="entry name" value="McdA"/>
</dbReference>
<reference evidence="2 3" key="1">
    <citation type="submission" date="2017-01" db="EMBL/GenBank/DDBJ databases">
        <title>Whole-Genome Shotgun Sequencing of Two beta-Proteobacterial Species in Search of the Bulgecin Biosynthetic Cluster.</title>
        <authorList>
            <person name="Horsman M.E."/>
            <person name="Marous D.R."/>
            <person name="Li R."/>
            <person name="Oliver R.A."/>
            <person name="Byun B."/>
            <person name="Emrich S.J."/>
            <person name="Boggess B."/>
            <person name="Townsend C.A."/>
            <person name="Mobashery S."/>
        </authorList>
    </citation>
    <scope>NUCLEOTIDE SEQUENCE [LARGE SCALE GENOMIC DNA]</scope>
    <source>
        <strain evidence="2 3">ATCC 31433</strain>
    </source>
</reference>
<dbReference type="Proteomes" id="UP000217994">
    <property type="component" value="Unassembled WGS sequence"/>
</dbReference>
<gene>
    <name evidence="2" type="ORF">BZL54_21390</name>
</gene>
<evidence type="ECO:0000313" key="3">
    <source>
        <dbReference type="Proteomes" id="UP000217994"/>
    </source>
</evidence>
<proteinExistence type="predicted"/>
<accession>A0A2A4FCU2</accession>